<dbReference type="EMBL" id="JAHMHS010000043">
    <property type="protein sequence ID" value="KAK1725308.1"/>
    <property type="molecule type" value="Genomic_DNA"/>
</dbReference>
<dbReference type="GeneID" id="85392091"/>
<protein>
    <submittedName>
        <fullName evidence="6">Flavin monooxygenase-like protein</fullName>
    </submittedName>
</protein>
<evidence type="ECO:0000256" key="3">
    <source>
        <dbReference type="ARBA" id="ARBA00022827"/>
    </source>
</evidence>
<dbReference type="Pfam" id="PF00743">
    <property type="entry name" value="FMO-like"/>
    <property type="match status" value="1"/>
</dbReference>
<comment type="similarity">
    <text evidence="1">Belongs to the FMO family.</text>
</comment>
<dbReference type="RefSeq" id="XP_060365363.1">
    <property type="nucleotide sequence ID" value="XM_060508192.1"/>
</dbReference>
<keyword evidence="6" id="KW-0503">Monooxygenase</keyword>
<name>A0AAD8XHW4_GLOAC</name>
<keyword evidence="4" id="KW-0521">NADP</keyword>
<evidence type="ECO:0000256" key="5">
    <source>
        <dbReference type="ARBA" id="ARBA00023002"/>
    </source>
</evidence>
<sequence>MTEKRPSLVAVVSLYLYTSACQKSYREHASLLSQTNSISRNCLSSINSKKTMASPTVAVVGLGALGLVALKNLREEGFEAVGLERNDYVGGLWHFDEGEKLTVMRSTLSNGSKQRGCFTDFPFPKGSPDYIPAAGIDKYLQDYAKHFGLMEHTRLRTSFHGATFVEKTQQWRLSLSSPEEPEPHFEYFDKVVFAMGADQKPSRPKIEGMEKFKGFVEHSMTFKNPEVLAGKRVMVLGFGNTAADMATELAPLASQVYLSHRHGAVIVPRWVKGKPVDHVRTYRKYVILNLMNRYTPGLWEKTMNSVISKLEHEIFDLKPEWGFDPAPSITNQRPLVNDELIPCLENGSIISTPGIARVIDEKTVETTDGKRYEVDAILLCTGFTVDYSVVGPHADPCRATTTDWEKSDGYTGRPLPRLYQNIFSLDHPRSLAFIGHLSFMNPAFFMFDLATMAVAQLWKGASAFPSPAEMEKQVNDQHAWVLQLSKKGPVTPSIVKASEWMEWVDKVIGTGLPEHLGYNLNGWSFWIRDRQFCNMLMDGLLSPHAYRLFPGKRKAWPGAREAIMAMNVDREARFGPMD</sequence>
<dbReference type="InterPro" id="IPR000960">
    <property type="entry name" value="Flavin_mOase"/>
</dbReference>
<dbReference type="AlphaFoldDB" id="A0AAD8XHW4"/>
<organism evidence="6 7">
    <name type="scientific">Glomerella acutata</name>
    <name type="common">Colletotrichum acutatum</name>
    <dbReference type="NCBI Taxonomy" id="27357"/>
    <lineage>
        <taxon>Eukaryota</taxon>
        <taxon>Fungi</taxon>
        <taxon>Dikarya</taxon>
        <taxon>Ascomycota</taxon>
        <taxon>Pezizomycotina</taxon>
        <taxon>Sordariomycetes</taxon>
        <taxon>Hypocreomycetidae</taxon>
        <taxon>Glomerellales</taxon>
        <taxon>Glomerellaceae</taxon>
        <taxon>Colletotrichum</taxon>
        <taxon>Colletotrichum acutatum species complex</taxon>
    </lineage>
</organism>
<evidence type="ECO:0000256" key="1">
    <source>
        <dbReference type="ARBA" id="ARBA00009183"/>
    </source>
</evidence>
<dbReference type="PIRSF" id="PIRSF000332">
    <property type="entry name" value="FMO"/>
    <property type="match status" value="1"/>
</dbReference>
<dbReference type="PRINTS" id="PR00370">
    <property type="entry name" value="FMOXYGENASE"/>
</dbReference>
<dbReference type="SUPFAM" id="SSF51905">
    <property type="entry name" value="FAD/NAD(P)-binding domain"/>
    <property type="match status" value="2"/>
</dbReference>
<evidence type="ECO:0000313" key="7">
    <source>
        <dbReference type="Proteomes" id="UP001244207"/>
    </source>
</evidence>
<keyword evidence="7" id="KW-1185">Reference proteome</keyword>
<keyword evidence="2" id="KW-0285">Flavoprotein</keyword>
<dbReference type="InterPro" id="IPR020946">
    <property type="entry name" value="Flavin_mOase-like"/>
</dbReference>
<evidence type="ECO:0000256" key="2">
    <source>
        <dbReference type="ARBA" id="ARBA00022630"/>
    </source>
</evidence>
<reference evidence="6" key="1">
    <citation type="submission" date="2021-12" db="EMBL/GenBank/DDBJ databases">
        <title>Comparative genomics, transcriptomics and evolutionary studies reveal genomic signatures of adaptation to plant cell wall in hemibiotrophic fungi.</title>
        <authorList>
            <consortium name="DOE Joint Genome Institute"/>
            <person name="Baroncelli R."/>
            <person name="Diaz J.F."/>
            <person name="Benocci T."/>
            <person name="Peng M."/>
            <person name="Battaglia E."/>
            <person name="Haridas S."/>
            <person name="Andreopoulos W."/>
            <person name="Labutti K."/>
            <person name="Pangilinan J."/>
            <person name="Floch G.L."/>
            <person name="Makela M.R."/>
            <person name="Henrissat B."/>
            <person name="Grigoriev I.V."/>
            <person name="Crouch J.A."/>
            <person name="De Vries R.P."/>
            <person name="Sukno S.A."/>
            <person name="Thon M.R."/>
        </authorList>
    </citation>
    <scope>NUCLEOTIDE SEQUENCE</scope>
    <source>
        <strain evidence="6">CBS 112980</strain>
    </source>
</reference>
<evidence type="ECO:0000256" key="4">
    <source>
        <dbReference type="ARBA" id="ARBA00022857"/>
    </source>
</evidence>
<accession>A0AAD8XHW4</accession>
<dbReference type="GO" id="GO:0050661">
    <property type="term" value="F:NADP binding"/>
    <property type="evidence" value="ECO:0007669"/>
    <property type="project" value="InterPro"/>
</dbReference>
<dbReference type="Gene3D" id="3.50.50.60">
    <property type="entry name" value="FAD/NAD(P)-binding domain"/>
    <property type="match status" value="1"/>
</dbReference>
<evidence type="ECO:0000313" key="6">
    <source>
        <dbReference type="EMBL" id="KAK1725308.1"/>
    </source>
</evidence>
<proteinExistence type="inferred from homology"/>
<keyword evidence="5" id="KW-0560">Oxidoreductase</keyword>
<dbReference type="PANTHER" id="PTHR23023">
    <property type="entry name" value="DIMETHYLANILINE MONOOXYGENASE"/>
    <property type="match status" value="1"/>
</dbReference>
<gene>
    <name evidence="6" type="ORF">BDZ83DRAFT_620437</name>
</gene>
<dbReference type="GO" id="GO:0004499">
    <property type="term" value="F:N,N-dimethylaniline monooxygenase activity"/>
    <property type="evidence" value="ECO:0007669"/>
    <property type="project" value="InterPro"/>
</dbReference>
<dbReference type="Proteomes" id="UP001244207">
    <property type="component" value="Unassembled WGS sequence"/>
</dbReference>
<dbReference type="InterPro" id="IPR036188">
    <property type="entry name" value="FAD/NAD-bd_sf"/>
</dbReference>
<dbReference type="GO" id="GO:0050660">
    <property type="term" value="F:flavin adenine dinucleotide binding"/>
    <property type="evidence" value="ECO:0007669"/>
    <property type="project" value="InterPro"/>
</dbReference>
<dbReference type="InterPro" id="IPR050346">
    <property type="entry name" value="FMO-like"/>
</dbReference>
<comment type="caution">
    <text evidence="6">The sequence shown here is derived from an EMBL/GenBank/DDBJ whole genome shotgun (WGS) entry which is preliminary data.</text>
</comment>
<keyword evidence="3" id="KW-0274">FAD</keyword>